<gene>
    <name evidence="1" type="primary">Nfu_g_1_011187</name>
</gene>
<dbReference type="EMBL" id="HAEF01002272">
    <property type="protein sequence ID" value="SBR39654.1"/>
    <property type="molecule type" value="Transcribed_RNA"/>
</dbReference>
<accession>A0A1A8L6Z2</accession>
<reference evidence="1" key="2">
    <citation type="submission" date="2016-06" db="EMBL/GenBank/DDBJ databases">
        <title>The genome of a short-lived fish provides insights into sex chromosome evolution and the genetic control of aging.</title>
        <authorList>
            <person name="Reichwald K."/>
            <person name="Felder M."/>
            <person name="Petzold A."/>
            <person name="Koch P."/>
            <person name="Groth M."/>
            <person name="Platzer M."/>
        </authorList>
    </citation>
    <scope>NUCLEOTIDE SEQUENCE</scope>
    <source>
        <tissue evidence="1">Brain</tissue>
    </source>
</reference>
<evidence type="ECO:0000313" key="1">
    <source>
        <dbReference type="EMBL" id="SBR39654.1"/>
    </source>
</evidence>
<feature type="non-terminal residue" evidence="1">
    <location>
        <position position="1"/>
    </location>
</feature>
<reference evidence="1" key="1">
    <citation type="submission" date="2016-05" db="EMBL/GenBank/DDBJ databases">
        <authorList>
            <person name="Lavstsen T."/>
            <person name="Jespersen J.S."/>
        </authorList>
    </citation>
    <scope>NUCLEOTIDE SEQUENCE</scope>
    <source>
        <tissue evidence="1">Brain</tissue>
    </source>
</reference>
<sequence length="106" mass="11301">LVCSLLKEIFFINVVILNGVIPISALLGLQHAVTETVRTLRVSAHPANHHRVCKCVTDTSLSLAAAEVWRSESLTLLLNVRQAHSNAQPSVPSNGNGVVTAGKVIN</sequence>
<protein>
    <submittedName>
        <fullName evidence="1">Uncharacterized protein</fullName>
    </submittedName>
</protein>
<name>A0A1A8L6Z2_9TELE</name>
<proteinExistence type="predicted"/>
<feature type="non-terminal residue" evidence="1">
    <location>
        <position position="106"/>
    </location>
</feature>
<dbReference type="AlphaFoldDB" id="A0A1A8L6Z2"/>
<organism evidence="1">
    <name type="scientific">Nothobranchius pienaari</name>
    <dbReference type="NCBI Taxonomy" id="704102"/>
    <lineage>
        <taxon>Eukaryota</taxon>
        <taxon>Metazoa</taxon>
        <taxon>Chordata</taxon>
        <taxon>Craniata</taxon>
        <taxon>Vertebrata</taxon>
        <taxon>Euteleostomi</taxon>
        <taxon>Actinopterygii</taxon>
        <taxon>Neopterygii</taxon>
        <taxon>Teleostei</taxon>
        <taxon>Neoteleostei</taxon>
        <taxon>Acanthomorphata</taxon>
        <taxon>Ovalentaria</taxon>
        <taxon>Atherinomorphae</taxon>
        <taxon>Cyprinodontiformes</taxon>
        <taxon>Nothobranchiidae</taxon>
        <taxon>Nothobranchius</taxon>
    </lineage>
</organism>